<proteinExistence type="predicted"/>
<dbReference type="Proteomes" id="UP000009168">
    <property type="component" value="Unassembled WGS sequence"/>
</dbReference>
<dbReference type="GO" id="GO:0035725">
    <property type="term" value="P:sodium ion transmembrane transport"/>
    <property type="evidence" value="ECO:0007669"/>
    <property type="project" value="TreeGrafter"/>
</dbReference>
<organism evidence="3 4">
    <name type="scientific">Tetrahymena thermophila (strain SB210)</name>
    <dbReference type="NCBI Taxonomy" id="312017"/>
    <lineage>
        <taxon>Eukaryota</taxon>
        <taxon>Sar</taxon>
        <taxon>Alveolata</taxon>
        <taxon>Ciliophora</taxon>
        <taxon>Intramacronucleata</taxon>
        <taxon>Oligohymenophorea</taxon>
        <taxon>Hymenostomatida</taxon>
        <taxon>Tetrahymenina</taxon>
        <taxon>Tetrahymenidae</taxon>
        <taxon>Tetrahymena</taxon>
    </lineage>
</organism>
<dbReference type="OrthoDB" id="421226at2759"/>
<dbReference type="Gene3D" id="1.10.287.70">
    <property type="match status" value="1"/>
</dbReference>
<dbReference type="InterPro" id="IPR013099">
    <property type="entry name" value="K_chnl_dom"/>
</dbReference>
<dbReference type="PROSITE" id="PS50042">
    <property type="entry name" value="CNMP_BINDING_3"/>
    <property type="match status" value="1"/>
</dbReference>
<keyword evidence="1" id="KW-1133">Transmembrane helix</keyword>
<evidence type="ECO:0000259" key="2">
    <source>
        <dbReference type="PROSITE" id="PS50042"/>
    </source>
</evidence>
<dbReference type="AlphaFoldDB" id="I7M1K9"/>
<dbReference type="eggNOG" id="KOG0500">
    <property type="taxonomic scope" value="Eukaryota"/>
</dbReference>
<dbReference type="SUPFAM" id="SSF81324">
    <property type="entry name" value="Voltage-gated potassium channels"/>
    <property type="match status" value="1"/>
</dbReference>
<evidence type="ECO:0000313" key="4">
    <source>
        <dbReference type="Proteomes" id="UP000009168"/>
    </source>
</evidence>
<dbReference type="GO" id="GO:0005249">
    <property type="term" value="F:voltage-gated potassium channel activity"/>
    <property type="evidence" value="ECO:0007669"/>
    <property type="project" value="TreeGrafter"/>
</dbReference>
<dbReference type="GO" id="GO:0098855">
    <property type="term" value="C:HCN channel complex"/>
    <property type="evidence" value="ECO:0007669"/>
    <property type="project" value="TreeGrafter"/>
</dbReference>
<dbReference type="InParanoid" id="I7M1K9"/>
<reference evidence="4" key="1">
    <citation type="journal article" date="2006" name="PLoS Biol.">
        <title>Macronuclear genome sequence of the ciliate Tetrahymena thermophila, a model eukaryote.</title>
        <authorList>
            <person name="Eisen J.A."/>
            <person name="Coyne R.S."/>
            <person name="Wu M."/>
            <person name="Wu D."/>
            <person name="Thiagarajan M."/>
            <person name="Wortman J.R."/>
            <person name="Badger J.H."/>
            <person name="Ren Q."/>
            <person name="Amedeo P."/>
            <person name="Jones K.M."/>
            <person name="Tallon L.J."/>
            <person name="Delcher A.L."/>
            <person name="Salzberg S.L."/>
            <person name="Silva J.C."/>
            <person name="Haas B.J."/>
            <person name="Majoros W.H."/>
            <person name="Farzad M."/>
            <person name="Carlton J.M."/>
            <person name="Smith R.K. Jr."/>
            <person name="Garg J."/>
            <person name="Pearlman R.E."/>
            <person name="Karrer K.M."/>
            <person name="Sun L."/>
            <person name="Manning G."/>
            <person name="Elde N.C."/>
            <person name="Turkewitz A.P."/>
            <person name="Asai D.J."/>
            <person name="Wilkes D.E."/>
            <person name="Wang Y."/>
            <person name="Cai H."/>
            <person name="Collins K."/>
            <person name="Stewart B.A."/>
            <person name="Lee S.R."/>
            <person name="Wilamowska K."/>
            <person name="Weinberg Z."/>
            <person name="Ruzzo W.L."/>
            <person name="Wloga D."/>
            <person name="Gaertig J."/>
            <person name="Frankel J."/>
            <person name="Tsao C.-C."/>
            <person name="Gorovsky M.A."/>
            <person name="Keeling P.J."/>
            <person name="Waller R.F."/>
            <person name="Patron N.J."/>
            <person name="Cherry J.M."/>
            <person name="Stover N.A."/>
            <person name="Krieger C.J."/>
            <person name="del Toro C."/>
            <person name="Ryder H.F."/>
            <person name="Williamson S.C."/>
            <person name="Barbeau R.A."/>
            <person name="Hamilton E.P."/>
            <person name="Orias E."/>
        </authorList>
    </citation>
    <scope>NUCLEOTIDE SEQUENCE [LARGE SCALE GENOMIC DNA]</scope>
    <source>
        <strain evidence="4">SB210</strain>
    </source>
</reference>
<gene>
    <name evidence="3" type="ORF">TTHERM_00192070</name>
</gene>
<dbReference type="InterPro" id="IPR018490">
    <property type="entry name" value="cNMP-bd_dom_sf"/>
</dbReference>
<dbReference type="Pfam" id="PF07885">
    <property type="entry name" value="Ion_trans_2"/>
    <property type="match status" value="1"/>
</dbReference>
<sequence>MDNWIDLSGLQNVSVISVYIKSLYFSIVTMNTVGYGDFTPKTDLERVIDVMIILIGCVLFGYSISKIGTILQSITKNREQLIQSMGGVNLYMRQNNIELDLQNKIRKYLEYIYIKRDQEIQSNEFINQLSNNLQREILIKVQGEALKKIDIFMNNFSNQFIEELSLKVKQIYFCSDEIIQEENKHIANPSIFILNQGRVEINFRESTCRTLKEKGEYFGQVEFFKMEYQSCYTIKSLGMSSLFQVSLIDFMNLLEKYPIEKETFYKISHSVKFYQSYQQISTACRICCSISHIENDCNYTQYKPNHFKLVKQLHMTQQREKFNQRQLNKYNSILNQKCVENALYSTDEDEDSEDFSQTPLSNTVNGMQNQQINNLEGKNDLQNDSFCSNTFDLQHSLNEENQTDLNNECITLMQKKISQQQKEQAQAPSKGQIIQVFVQQPSKEIEVIKQLNFKQKQSQSDLHEVQSLSRKSIASISSKKRRGSLSLAIDQFQSKSFLDQKQTTSIGIIEQKDQNSFANIKNEKMQSMIKLNVSQIPQVEQIKDFRNISKSQDNIAHSDQNLPISELQQKAFSQIQIQEYNNSQLLDDKINENYDRYNFNQQGQTTKSNTAEIIQQQQQLKPKQIEFKKENQEQNDHKLSANRRRSLPFLQLGSPHKQKQNEIILNNQSFSNIQNEIIQDNQLINYPNNPSFINLNSQLANHFDSLKTQLIEFMQQNTLQTQQVQQQQQLIQLNPRKQQYYSQSFGSKLYFKQATTDQNNYGSQNVSHKLESQLDDIGKDYKIYFPQNNKSNVLKIINIRKQKTGGLNKSKFKHRNTQKVIKQKKSEFLNQK</sequence>
<dbReference type="RefSeq" id="XP_001016783.2">
    <property type="nucleotide sequence ID" value="XM_001016783.2"/>
</dbReference>
<dbReference type="PANTHER" id="PTHR45689">
    <property type="entry name" value="I[[H]] CHANNEL, ISOFORM E"/>
    <property type="match status" value="1"/>
</dbReference>
<dbReference type="InterPro" id="IPR051413">
    <property type="entry name" value="K/Na_HCN_channel"/>
</dbReference>
<feature type="transmembrane region" description="Helical" evidence="1">
    <location>
        <begin position="47"/>
        <end position="65"/>
    </location>
</feature>
<dbReference type="SUPFAM" id="SSF51206">
    <property type="entry name" value="cAMP-binding domain-like"/>
    <property type="match status" value="1"/>
</dbReference>
<name>I7M1K9_TETTS</name>
<dbReference type="EMBL" id="GG662693">
    <property type="protein sequence ID" value="EAR96538.2"/>
    <property type="molecule type" value="Genomic_DNA"/>
</dbReference>
<dbReference type="CDD" id="cd00038">
    <property type="entry name" value="CAP_ED"/>
    <property type="match status" value="1"/>
</dbReference>
<feature type="domain" description="Cyclic nucleotide-binding" evidence="2">
    <location>
        <begin position="190"/>
        <end position="254"/>
    </location>
</feature>
<protein>
    <submittedName>
        <fullName evidence="3">Cyclic nucleotide-binding domain protein</fullName>
    </submittedName>
</protein>
<evidence type="ECO:0000313" key="3">
    <source>
        <dbReference type="EMBL" id="EAR96538.2"/>
    </source>
</evidence>
<feature type="transmembrane region" description="Helical" evidence="1">
    <location>
        <begin position="16"/>
        <end position="35"/>
    </location>
</feature>
<dbReference type="Gene3D" id="2.60.120.10">
    <property type="entry name" value="Jelly Rolls"/>
    <property type="match status" value="1"/>
</dbReference>
<dbReference type="KEGG" id="tet:TTHERM_00192070"/>
<dbReference type="Gene3D" id="1.10.287.630">
    <property type="entry name" value="Helix hairpin bin"/>
    <property type="match status" value="1"/>
</dbReference>
<keyword evidence="1" id="KW-0472">Membrane</keyword>
<dbReference type="InterPro" id="IPR000595">
    <property type="entry name" value="cNMP-bd_dom"/>
</dbReference>
<accession>I7M1K9</accession>
<dbReference type="GO" id="GO:0003254">
    <property type="term" value="P:regulation of membrane depolarization"/>
    <property type="evidence" value="ECO:0007669"/>
    <property type="project" value="TreeGrafter"/>
</dbReference>
<dbReference type="PANTHER" id="PTHR45689:SF5">
    <property type="entry name" value="I[[H]] CHANNEL, ISOFORM E"/>
    <property type="match status" value="1"/>
</dbReference>
<dbReference type="InterPro" id="IPR014710">
    <property type="entry name" value="RmlC-like_jellyroll"/>
</dbReference>
<evidence type="ECO:0000256" key="1">
    <source>
        <dbReference type="SAM" id="Phobius"/>
    </source>
</evidence>
<keyword evidence="1" id="KW-0812">Transmembrane</keyword>
<keyword evidence="4" id="KW-1185">Reference proteome</keyword>
<dbReference type="GeneID" id="7844839"/>